<dbReference type="Proteomes" id="UP001152888">
    <property type="component" value="Unassembled WGS sequence"/>
</dbReference>
<feature type="domain" description="Mff-like" evidence="12">
    <location>
        <begin position="14"/>
        <end position="160"/>
    </location>
</feature>
<evidence type="ECO:0000256" key="10">
    <source>
        <dbReference type="ARBA" id="ARBA00023140"/>
    </source>
</evidence>
<dbReference type="GO" id="GO:0005741">
    <property type="term" value="C:mitochondrial outer membrane"/>
    <property type="evidence" value="ECO:0007669"/>
    <property type="project" value="UniProtKB-SubCell"/>
</dbReference>
<keyword evidence="7" id="KW-0175">Coiled coil</keyword>
<evidence type="ECO:0000313" key="14">
    <source>
        <dbReference type="Proteomes" id="UP001152888"/>
    </source>
</evidence>
<organism evidence="13 14">
    <name type="scientific">Acanthoscelides obtectus</name>
    <name type="common">Bean weevil</name>
    <name type="synonym">Bruchus obtectus</name>
    <dbReference type="NCBI Taxonomy" id="200917"/>
    <lineage>
        <taxon>Eukaryota</taxon>
        <taxon>Metazoa</taxon>
        <taxon>Ecdysozoa</taxon>
        <taxon>Arthropoda</taxon>
        <taxon>Hexapoda</taxon>
        <taxon>Insecta</taxon>
        <taxon>Pterygota</taxon>
        <taxon>Neoptera</taxon>
        <taxon>Endopterygota</taxon>
        <taxon>Coleoptera</taxon>
        <taxon>Polyphaga</taxon>
        <taxon>Cucujiformia</taxon>
        <taxon>Chrysomeloidea</taxon>
        <taxon>Chrysomelidae</taxon>
        <taxon>Bruchinae</taxon>
        <taxon>Bruchini</taxon>
        <taxon>Acanthoscelides</taxon>
    </lineage>
</organism>
<accession>A0A9P0KZQ2</accession>
<dbReference type="InterPro" id="IPR039433">
    <property type="entry name" value="Mff-like_dom"/>
</dbReference>
<evidence type="ECO:0000256" key="6">
    <source>
        <dbReference type="ARBA" id="ARBA00022989"/>
    </source>
</evidence>
<dbReference type="EMBL" id="CAKOFQ010006984">
    <property type="protein sequence ID" value="CAH1985699.1"/>
    <property type="molecule type" value="Genomic_DNA"/>
</dbReference>
<dbReference type="PANTHER" id="PTHR16501:SF6">
    <property type="entry name" value="TRANSPORT AND GOLGI ORGANIZATION PROTEIN 11"/>
    <property type="match status" value="1"/>
</dbReference>
<name>A0A9P0KZQ2_ACAOB</name>
<evidence type="ECO:0000256" key="2">
    <source>
        <dbReference type="ARBA" id="ARBA00004275"/>
    </source>
</evidence>
<proteinExistence type="inferred from homology"/>
<evidence type="ECO:0000256" key="1">
    <source>
        <dbReference type="ARBA" id="ARBA00004200"/>
    </source>
</evidence>
<keyword evidence="8" id="KW-0496">Mitochondrion</keyword>
<evidence type="ECO:0000256" key="9">
    <source>
        <dbReference type="ARBA" id="ARBA00023136"/>
    </source>
</evidence>
<sequence length="229" mass="26288">MSANESPSHYVEDAFVTDADFKFDINREMKVPDKISFNHGAGDINGETGGAWVKDHFTMNVPERILVAGQHQHVGTRAPPREMVFDNSILPKDPYPNDLPRVATPPRTLTLDKYPFPGVEEFEEDDEQTMVEEDQIPVIKRNARVHYNDMSMQMNGSFKDQSLLNRSMGGDNLTPAEEIVHLRRQLAKLNRRVMALELENVNRLQKEKIFLGFGIAYFLFKLVIWVNRD</sequence>
<evidence type="ECO:0000256" key="5">
    <source>
        <dbReference type="ARBA" id="ARBA00022787"/>
    </source>
</evidence>
<gene>
    <name evidence="13" type="ORF">ACAOBT_LOCUS16828</name>
</gene>
<evidence type="ECO:0000313" key="13">
    <source>
        <dbReference type="EMBL" id="CAH1985699.1"/>
    </source>
</evidence>
<feature type="transmembrane region" description="Helical" evidence="11">
    <location>
        <begin position="209"/>
        <end position="226"/>
    </location>
</feature>
<evidence type="ECO:0000256" key="11">
    <source>
        <dbReference type="SAM" id="Phobius"/>
    </source>
</evidence>
<keyword evidence="10" id="KW-0576">Peroxisome</keyword>
<evidence type="ECO:0000256" key="4">
    <source>
        <dbReference type="ARBA" id="ARBA00022692"/>
    </source>
</evidence>
<evidence type="ECO:0000256" key="3">
    <source>
        <dbReference type="ARBA" id="ARBA00009806"/>
    </source>
</evidence>
<dbReference type="Pfam" id="PF05644">
    <property type="entry name" value="Miff"/>
    <property type="match status" value="2"/>
</dbReference>
<keyword evidence="4 11" id="KW-0812">Transmembrane</keyword>
<comment type="caution">
    <text evidence="13">The sequence shown here is derived from an EMBL/GenBank/DDBJ whole genome shotgun (WGS) entry which is preliminary data.</text>
</comment>
<keyword evidence="6 11" id="KW-1133">Transmembrane helix</keyword>
<feature type="domain" description="Mff-like" evidence="12">
    <location>
        <begin position="172"/>
        <end position="228"/>
    </location>
</feature>
<dbReference type="AlphaFoldDB" id="A0A9P0KZQ2"/>
<evidence type="ECO:0000256" key="8">
    <source>
        <dbReference type="ARBA" id="ARBA00023128"/>
    </source>
</evidence>
<dbReference type="PANTHER" id="PTHR16501">
    <property type="entry name" value="TRANSPORT AND GOLGI ORGANIZATION PROTEIN 11"/>
    <property type="match status" value="1"/>
</dbReference>
<comment type="subcellular location">
    <subcellularLocation>
        <location evidence="1">Mitochondrion outer membrane</location>
        <topology evidence="1">Single-pass type IV membrane protein</topology>
    </subcellularLocation>
    <subcellularLocation>
        <location evidence="2">Peroxisome</location>
    </subcellularLocation>
</comment>
<evidence type="ECO:0000259" key="12">
    <source>
        <dbReference type="Pfam" id="PF05644"/>
    </source>
</evidence>
<dbReference type="GO" id="GO:0005777">
    <property type="term" value="C:peroxisome"/>
    <property type="evidence" value="ECO:0007669"/>
    <property type="project" value="UniProtKB-SubCell"/>
</dbReference>
<reference evidence="13" key="1">
    <citation type="submission" date="2022-03" db="EMBL/GenBank/DDBJ databases">
        <authorList>
            <person name="Sayadi A."/>
        </authorList>
    </citation>
    <scope>NUCLEOTIDE SEQUENCE</scope>
</reference>
<keyword evidence="14" id="KW-1185">Reference proteome</keyword>
<keyword evidence="5" id="KW-1000">Mitochondrion outer membrane</keyword>
<keyword evidence="9 11" id="KW-0472">Membrane</keyword>
<dbReference type="InterPro" id="IPR008518">
    <property type="entry name" value="Mff/Tango-11"/>
</dbReference>
<comment type="similarity">
    <text evidence="3">Belongs to the Tango11 family.</text>
</comment>
<evidence type="ECO:0000256" key="7">
    <source>
        <dbReference type="ARBA" id="ARBA00023054"/>
    </source>
</evidence>
<protein>
    <recommendedName>
        <fullName evidence="12">Mff-like domain-containing protein</fullName>
    </recommendedName>
</protein>